<reference evidence="2" key="1">
    <citation type="submission" date="2013-07" db="EMBL/GenBank/DDBJ databases">
        <title>Sub-species coevolution in mutualistic symbiosis.</title>
        <authorList>
            <person name="Murfin K."/>
            <person name="Klassen J."/>
            <person name="Lee M."/>
            <person name="Forst S."/>
            <person name="Stock P."/>
            <person name="Goodrich-Blair H."/>
        </authorList>
    </citation>
    <scope>NUCLEOTIDE SEQUENCE [LARGE SCALE GENOMIC DNA]</scope>
    <source>
        <strain evidence="2">Puntauvense</strain>
    </source>
</reference>
<dbReference type="InterPro" id="IPR027417">
    <property type="entry name" value="P-loop_NTPase"/>
</dbReference>
<evidence type="ECO:0000259" key="1">
    <source>
        <dbReference type="SMART" id="SM00382"/>
    </source>
</evidence>
<dbReference type="AlphaFoldDB" id="A0A077NJ62"/>
<dbReference type="CDD" id="cd00009">
    <property type="entry name" value="AAA"/>
    <property type="match status" value="1"/>
</dbReference>
<dbReference type="RefSeq" id="WP_038213460.1">
    <property type="nucleotide sequence ID" value="NZ_CAWLWN010000051.1"/>
</dbReference>
<dbReference type="EMBL" id="CBSW010000258">
    <property type="protein sequence ID" value="CDG98809.1"/>
    <property type="molecule type" value="Genomic_DNA"/>
</dbReference>
<comment type="caution">
    <text evidence="2">The sequence shown here is derived from an EMBL/GenBank/DDBJ whole genome shotgun (WGS) entry which is preliminary data.</text>
</comment>
<feature type="domain" description="AAA+ ATPase" evidence="1">
    <location>
        <begin position="136"/>
        <end position="267"/>
    </location>
</feature>
<dbReference type="PANTHER" id="PTHR30050">
    <property type="entry name" value="CHROMOSOMAL REPLICATION INITIATOR PROTEIN DNAA"/>
    <property type="match status" value="1"/>
</dbReference>
<dbReference type="SMART" id="SM00382">
    <property type="entry name" value="AAA"/>
    <property type="match status" value="1"/>
</dbReference>
<dbReference type="Proteomes" id="UP000028511">
    <property type="component" value="Unassembled WGS sequence"/>
</dbReference>
<protein>
    <submittedName>
        <fullName evidence="2">Phage replication protein</fullName>
    </submittedName>
</protein>
<name>A0A077NJ62_XENBV</name>
<dbReference type="PANTHER" id="PTHR30050:SF4">
    <property type="entry name" value="ATP-BINDING PROTEIN RV3427C IN INSERTION SEQUENCE-RELATED"/>
    <property type="match status" value="1"/>
</dbReference>
<organism evidence="2">
    <name type="scientific">Xenorhabdus bovienii str. puntauvense</name>
    <dbReference type="NCBI Taxonomy" id="1398201"/>
    <lineage>
        <taxon>Bacteria</taxon>
        <taxon>Pseudomonadati</taxon>
        <taxon>Pseudomonadota</taxon>
        <taxon>Gammaproteobacteria</taxon>
        <taxon>Enterobacterales</taxon>
        <taxon>Morganellaceae</taxon>
        <taxon>Xenorhabdus</taxon>
    </lineage>
</organism>
<gene>
    <name evidence="2" type="ORF">XBP1_530008</name>
</gene>
<evidence type="ECO:0000313" key="2">
    <source>
        <dbReference type="EMBL" id="CDG98809.1"/>
    </source>
</evidence>
<dbReference type="GO" id="GO:0006260">
    <property type="term" value="P:DNA replication"/>
    <property type="evidence" value="ECO:0007669"/>
    <property type="project" value="TreeGrafter"/>
</dbReference>
<dbReference type="HOGENOM" id="CLU_062999_3_1_6"/>
<dbReference type="Gene3D" id="3.40.50.300">
    <property type="entry name" value="P-loop containing nucleotide triphosphate hydrolases"/>
    <property type="match status" value="1"/>
</dbReference>
<dbReference type="InterPro" id="IPR002611">
    <property type="entry name" value="IstB_ATP-bd"/>
</dbReference>
<accession>A0A077NJ62</accession>
<proteinExistence type="predicted"/>
<dbReference type="Pfam" id="PF01695">
    <property type="entry name" value="IstB_IS21"/>
    <property type="match status" value="1"/>
</dbReference>
<dbReference type="InterPro" id="IPR003593">
    <property type="entry name" value="AAA+_ATPase"/>
</dbReference>
<sequence>MNYQAELVSLKGRLERVIQGFKPIDGAVTNTSMKQCETHGEFECHVRYMEKMPTIKTSTECPHCLNERITEIETRIARHDEWVSADTLRNLMIEFDVPKRFEKVNLDNYDPVNREAQRCLKVCKAYAKKWPDRLKQGGGLVMCGLPGTGKNHLAIAIGKHVIQEHQSSVKFTSAIKIARDFKSTWSKSSDQTESEVINRYSAPDLLIIDEIGVQFGSDAEKIILFEIINNRYESMKPTILLSNLPKDELSEFIGERVLDRMNDGGGCTLMFTWESYRSRQPAA</sequence>
<dbReference type="SUPFAM" id="SSF52540">
    <property type="entry name" value="P-loop containing nucleoside triphosphate hydrolases"/>
    <property type="match status" value="1"/>
</dbReference>
<dbReference type="GO" id="GO:0005524">
    <property type="term" value="F:ATP binding"/>
    <property type="evidence" value="ECO:0007669"/>
    <property type="project" value="InterPro"/>
</dbReference>